<gene>
    <name evidence="2" type="ORF">DW787_02490</name>
</gene>
<dbReference type="EMBL" id="QSJI01000002">
    <property type="protein sequence ID" value="RHD56439.1"/>
    <property type="molecule type" value="Genomic_DNA"/>
</dbReference>
<reference evidence="2 3" key="1">
    <citation type="submission" date="2018-08" db="EMBL/GenBank/DDBJ databases">
        <title>A genome reference for cultivated species of the human gut microbiota.</title>
        <authorList>
            <person name="Zou Y."/>
            <person name="Xue W."/>
            <person name="Luo G."/>
        </authorList>
    </citation>
    <scope>NUCLEOTIDE SEQUENCE [LARGE SCALE GENOMIC DNA]</scope>
    <source>
        <strain evidence="2 3">AM30-5LB</strain>
    </source>
</reference>
<accession>A0A414FXU7</accession>
<evidence type="ECO:0000313" key="2">
    <source>
        <dbReference type="EMBL" id="RHD56439.1"/>
    </source>
</evidence>
<proteinExistence type="predicted"/>
<protein>
    <submittedName>
        <fullName evidence="2">Glycosyltransferase family 2 protein</fullName>
    </submittedName>
</protein>
<organism evidence="2 3">
    <name type="scientific">Collinsella intestinalis</name>
    <dbReference type="NCBI Taxonomy" id="147207"/>
    <lineage>
        <taxon>Bacteria</taxon>
        <taxon>Bacillati</taxon>
        <taxon>Actinomycetota</taxon>
        <taxon>Coriobacteriia</taxon>
        <taxon>Coriobacteriales</taxon>
        <taxon>Coriobacteriaceae</taxon>
        <taxon>Collinsella</taxon>
    </lineage>
</organism>
<dbReference type="Proteomes" id="UP000286050">
    <property type="component" value="Unassembled WGS sequence"/>
</dbReference>
<dbReference type="SUPFAM" id="SSF53448">
    <property type="entry name" value="Nucleotide-diphospho-sugar transferases"/>
    <property type="match status" value="1"/>
</dbReference>
<dbReference type="CDD" id="cd00761">
    <property type="entry name" value="Glyco_tranf_GTA_type"/>
    <property type="match status" value="1"/>
</dbReference>
<dbReference type="InterPro" id="IPR029044">
    <property type="entry name" value="Nucleotide-diphossugar_trans"/>
</dbReference>
<dbReference type="PANTHER" id="PTHR22916:SF3">
    <property type="entry name" value="UDP-GLCNAC:BETAGAL BETA-1,3-N-ACETYLGLUCOSAMINYLTRANSFERASE-LIKE PROTEIN 1"/>
    <property type="match status" value="1"/>
</dbReference>
<keyword evidence="2" id="KW-0808">Transferase</keyword>
<evidence type="ECO:0000259" key="1">
    <source>
        <dbReference type="Pfam" id="PF00535"/>
    </source>
</evidence>
<dbReference type="Pfam" id="PF00535">
    <property type="entry name" value="Glycos_transf_2"/>
    <property type="match status" value="1"/>
</dbReference>
<name>A0A414FXU7_9ACTN</name>
<dbReference type="Gene3D" id="3.90.550.10">
    <property type="entry name" value="Spore Coat Polysaccharide Biosynthesis Protein SpsA, Chain A"/>
    <property type="match status" value="1"/>
</dbReference>
<evidence type="ECO:0000313" key="3">
    <source>
        <dbReference type="Proteomes" id="UP000286050"/>
    </source>
</evidence>
<comment type="caution">
    <text evidence="2">The sequence shown here is derived from an EMBL/GenBank/DDBJ whole genome shotgun (WGS) entry which is preliminary data.</text>
</comment>
<dbReference type="InterPro" id="IPR001173">
    <property type="entry name" value="Glyco_trans_2-like"/>
</dbReference>
<sequence>MPVSNAPTELFVSEPRIPAPAVSVLVPICNVERYLEECLDSLLAQTFSDFEAICINDGSTDGSRAIIQRYLDADPRFRVIDKPNSGYGASMNLGLDHAAGTYIAILESDDFYEPNALELLVDAARANMSDVVKADFYLYWSQPEPRDELFGILDERQVGRTMRPLDDVAIFFRKPSIWSALYKVDFLRARGIRFLETPGASYQDAGFNFKVWASAERATFISQAILHYRQDNEKSSVNSAAKVFCVCDEYASMQTFVEGLAGDRALLFGILERMKFDSYMWNYDRLAPELREDFAVQIADEFNGDLAADRLDFGLFEPWAASDLKALMRDPIDFNEHRATFIAPGKLNTFKHYYRIGGFGLVAQVIACKLSKGSIRRTNERGGAL</sequence>
<dbReference type="GO" id="GO:0016758">
    <property type="term" value="F:hexosyltransferase activity"/>
    <property type="evidence" value="ECO:0007669"/>
    <property type="project" value="UniProtKB-ARBA"/>
</dbReference>
<dbReference type="AlphaFoldDB" id="A0A414FXU7"/>
<feature type="domain" description="Glycosyltransferase 2-like" evidence="1">
    <location>
        <begin position="23"/>
        <end position="138"/>
    </location>
</feature>
<dbReference type="PANTHER" id="PTHR22916">
    <property type="entry name" value="GLYCOSYLTRANSFERASE"/>
    <property type="match status" value="1"/>
</dbReference>